<dbReference type="Proteomes" id="UP000812287">
    <property type="component" value="Unassembled WGS sequence"/>
</dbReference>
<keyword evidence="2" id="KW-1185">Reference proteome</keyword>
<gene>
    <name evidence="1" type="ORF">BT62DRAFT_1076723</name>
</gene>
<dbReference type="OrthoDB" id="2918445at2759"/>
<name>A0A9P8AS08_9AGAR</name>
<dbReference type="GeneID" id="66101536"/>
<organism evidence="1 2">
    <name type="scientific">Guyanagaster necrorhizus</name>
    <dbReference type="NCBI Taxonomy" id="856835"/>
    <lineage>
        <taxon>Eukaryota</taxon>
        <taxon>Fungi</taxon>
        <taxon>Dikarya</taxon>
        <taxon>Basidiomycota</taxon>
        <taxon>Agaricomycotina</taxon>
        <taxon>Agaricomycetes</taxon>
        <taxon>Agaricomycetidae</taxon>
        <taxon>Agaricales</taxon>
        <taxon>Marasmiineae</taxon>
        <taxon>Physalacriaceae</taxon>
        <taxon>Guyanagaster</taxon>
    </lineage>
</organism>
<dbReference type="AlphaFoldDB" id="A0A9P8AS08"/>
<reference evidence="1" key="1">
    <citation type="submission" date="2020-11" db="EMBL/GenBank/DDBJ databases">
        <title>Adaptations for nitrogen fixation in a non-lichenized fungal sporocarp promotes dispersal by wood-feeding termites.</title>
        <authorList>
            <consortium name="DOE Joint Genome Institute"/>
            <person name="Koch R.A."/>
            <person name="Yoon G."/>
            <person name="Arayal U."/>
            <person name="Lail K."/>
            <person name="Amirebrahimi M."/>
            <person name="Labutti K."/>
            <person name="Lipzen A."/>
            <person name="Riley R."/>
            <person name="Barry K."/>
            <person name="Henrissat B."/>
            <person name="Grigoriev I.V."/>
            <person name="Herr J.R."/>
            <person name="Aime M.C."/>
        </authorList>
    </citation>
    <scope>NUCLEOTIDE SEQUENCE</scope>
    <source>
        <strain evidence="1">MCA 3950</strain>
    </source>
</reference>
<dbReference type="EMBL" id="MU250536">
    <property type="protein sequence ID" value="KAG7445640.1"/>
    <property type="molecule type" value="Genomic_DNA"/>
</dbReference>
<proteinExistence type="predicted"/>
<comment type="caution">
    <text evidence="1">The sequence shown here is derived from an EMBL/GenBank/DDBJ whole genome shotgun (WGS) entry which is preliminary data.</text>
</comment>
<dbReference type="RefSeq" id="XP_043039140.1">
    <property type="nucleotide sequence ID" value="XM_043179242.1"/>
</dbReference>
<evidence type="ECO:0000313" key="2">
    <source>
        <dbReference type="Proteomes" id="UP000812287"/>
    </source>
</evidence>
<evidence type="ECO:0000313" key="1">
    <source>
        <dbReference type="EMBL" id="KAG7445640.1"/>
    </source>
</evidence>
<protein>
    <submittedName>
        <fullName evidence="1">Uncharacterized protein</fullName>
    </submittedName>
</protein>
<sequence>MSSSPSQTGEESKAVTFDISLFPSPSRGIKRSIEDANLYLDDPVVEKRRRRERMTPNRLTSDNITYSVGTFTPASLWAPRTCTVSDSHSIYDVFEEEVEKLGTLVEVMEHSSSSPSTSTTSFGLYIDVSRAICRLIEGNITRSELIEGLQRVASQLKQWG</sequence>
<accession>A0A9P8AS08</accession>